<dbReference type="SUPFAM" id="SSF51182">
    <property type="entry name" value="RmlC-like cupins"/>
    <property type="match status" value="1"/>
</dbReference>
<sequence length="215" mass="23307">MEQTTGLDELLAGYVAGTLAEPARVLVSAHLELSDRNRSYVRQLEALGGLELEHTAPVTISGRDEKLAAIFGLGAVAPVRRQPEESFDPRLPTSIRRLLGRPTLDGIAWRSLMPGVKEYRMGEIDGCAASLLWIRAGRAVPSHTHDGTELTLVLQGGFSDADGHYVRGDIALADDHVDHKPVADDDEDCICFAVTEGHLRLTGPVGRLLQPFIRG</sequence>
<dbReference type="CDD" id="cd20301">
    <property type="entry name" value="cupin_ChrR"/>
    <property type="match status" value="1"/>
</dbReference>
<organism evidence="1 2">
    <name type="scientific">Pannonibacter tanglangensis</name>
    <dbReference type="NCBI Taxonomy" id="2750084"/>
    <lineage>
        <taxon>Bacteria</taxon>
        <taxon>Pseudomonadati</taxon>
        <taxon>Pseudomonadota</taxon>
        <taxon>Alphaproteobacteria</taxon>
        <taxon>Hyphomicrobiales</taxon>
        <taxon>Stappiaceae</taxon>
        <taxon>Pannonibacter</taxon>
    </lineage>
</organism>
<dbReference type="InterPro" id="IPR011051">
    <property type="entry name" value="RmlC_Cupin_sf"/>
</dbReference>
<reference evidence="1 2" key="1">
    <citation type="submission" date="2020-01" db="EMBL/GenBank/DDBJ databases">
        <authorList>
            <person name="Peng S.Y."/>
            <person name="Li J."/>
            <person name="Wang M."/>
            <person name="Wang L."/>
            <person name="Wang C.Q."/>
            <person name="Wang J.R."/>
        </authorList>
    </citation>
    <scope>NUCLEOTIDE SEQUENCE [LARGE SCALE GENOMIC DNA]</scope>
    <source>
        <strain evidence="1 2">XCT-53</strain>
    </source>
</reference>
<comment type="caution">
    <text evidence="1">The sequence shown here is derived from an EMBL/GenBank/DDBJ whole genome shotgun (WGS) entry which is preliminary data.</text>
</comment>
<dbReference type="InterPro" id="IPR012807">
    <property type="entry name" value="Anti-sigma_ChrR"/>
</dbReference>
<dbReference type="NCBIfam" id="TIGR02451">
    <property type="entry name" value="anti_sig_ChrR"/>
    <property type="match status" value="1"/>
</dbReference>
<accession>A0A7X5F404</accession>
<dbReference type="RefSeq" id="WP_161673341.1">
    <property type="nucleotide sequence ID" value="NZ_JAABLP010000001.1"/>
</dbReference>
<dbReference type="AlphaFoldDB" id="A0A7X5F404"/>
<evidence type="ECO:0000313" key="2">
    <source>
        <dbReference type="Proteomes" id="UP000586722"/>
    </source>
</evidence>
<dbReference type="InterPro" id="IPR025979">
    <property type="entry name" value="ChrR-like_cupin_dom"/>
</dbReference>
<evidence type="ECO:0000313" key="1">
    <source>
        <dbReference type="EMBL" id="NBN78069.1"/>
    </source>
</evidence>
<dbReference type="Gene3D" id="2.60.120.10">
    <property type="entry name" value="Jelly Rolls"/>
    <property type="match status" value="1"/>
</dbReference>
<dbReference type="EMBL" id="JAABLQ010000001">
    <property type="protein sequence ID" value="NBN78069.1"/>
    <property type="molecule type" value="Genomic_DNA"/>
</dbReference>
<dbReference type="InterPro" id="IPR041916">
    <property type="entry name" value="Anti_sigma_zinc_sf"/>
</dbReference>
<keyword evidence="2" id="KW-1185">Reference proteome</keyword>
<dbReference type="InterPro" id="IPR014710">
    <property type="entry name" value="RmlC-like_jellyroll"/>
</dbReference>
<dbReference type="Pfam" id="PF12973">
    <property type="entry name" value="Cupin_7"/>
    <property type="match status" value="1"/>
</dbReference>
<dbReference type="Gene3D" id="1.10.10.1320">
    <property type="entry name" value="Anti-sigma factor, zinc-finger domain"/>
    <property type="match status" value="1"/>
</dbReference>
<dbReference type="Proteomes" id="UP000586722">
    <property type="component" value="Unassembled WGS sequence"/>
</dbReference>
<proteinExistence type="predicted"/>
<protein>
    <submittedName>
        <fullName evidence="1">Transcriptional regulator</fullName>
    </submittedName>
</protein>
<gene>
    <name evidence="1" type="ORF">GWI72_07295</name>
</gene>
<name>A0A7X5F404_9HYPH</name>